<keyword evidence="2" id="KW-1185">Reference proteome</keyword>
<gene>
    <name evidence="1" type="ORF">GCM10010885_11970</name>
</gene>
<dbReference type="AlphaFoldDB" id="A0A917NJ31"/>
<name>A0A917NJ31_9BACL</name>
<dbReference type="PANTHER" id="PTHR36112:SF1">
    <property type="entry name" value="RIBOSOMAL RNA SMALL SUBUNIT METHYLTRANSFERASE J"/>
    <property type="match status" value="1"/>
</dbReference>
<dbReference type="Gene3D" id="3.40.50.150">
    <property type="entry name" value="Vaccinia Virus protein VP39"/>
    <property type="match status" value="1"/>
</dbReference>
<reference evidence="1" key="2">
    <citation type="submission" date="2020-09" db="EMBL/GenBank/DDBJ databases">
        <authorList>
            <person name="Sun Q."/>
            <person name="Ohkuma M."/>
        </authorList>
    </citation>
    <scope>NUCLEOTIDE SEQUENCE</scope>
    <source>
        <strain evidence="1">JCM 18487</strain>
    </source>
</reference>
<comment type="caution">
    <text evidence="1">The sequence shown here is derived from an EMBL/GenBank/DDBJ whole genome shotgun (WGS) entry which is preliminary data.</text>
</comment>
<sequence length="278" mass="30572">MEVRTSPGTPSPWQGERAIVTTPWHDTPQACAHAQALAAWFACAYVPRRRRSIARLCEEEAASVVIVAETMPKLYHARAPEEPLFFHPGTAQTRLVAVDRGQGDRLLRVARVRPGDVVVDATLGRGLDALVLAAGVGPHGRVIGLESSWALYRLFAYAKAHPGGAFPHLRALWPRIEPVWAEHTAWLARQPADSVDVVYFDPMFQRPLVGGTSIDAARAFTNPSPLAAAAFAEAQRVARRCVVVKERPQSTVWEQLGLVPDKPRAPFAFGVWWKEAVE</sequence>
<organism evidence="1 2">
    <name type="scientific">Alicyclobacillus cellulosilyticus</name>
    <dbReference type="NCBI Taxonomy" id="1003997"/>
    <lineage>
        <taxon>Bacteria</taxon>
        <taxon>Bacillati</taxon>
        <taxon>Bacillota</taxon>
        <taxon>Bacilli</taxon>
        <taxon>Bacillales</taxon>
        <taxon>Alicyclobacillaceae</taxon>
        <taxon>Alicyclobacillus</taxon>
    </lineage>
</organism>
<protein>
    <recommendedName>
        <fullName evidence="3">SAM-dependent methyltransferase</fullName>
    </recommendedName>
</protein>
<dbReference type="SUPFAM" id="SSF53335">
    <property type="entry name" value="S-adenosyl-L-methionine-dependent methyltransferases"/>
    <property type="match status" value="1"/>
</dbReference>
<proteinExistence type="predicted"/>
<evidence type="ECO:0008006" key="3">
    <source>
        <dbReference type="Google" id="ProtNLM"/>
    </source>
</evidence>
<dbReference type="Proteomes" id="UP000637695">
    <property type="component" value="Unassembled WGS sequence"/>
</dbReference>
<accession>A0A917NJ31</accession>
<reference evidence="1" key="1">
    <citation type="journal article" date="2014" name="Int. J. Syst. Evol. Microbiol.">
        <title>Complete genome sequence of Corynebacterium casei LMG S-19264T (=DSM 44701T), isolated from a smear-ripened cheese.</title>
        <authorList>
            <consortium name="US DOE Joint Genome Institute (JGI-PGF)"/>
            <person name="Walter F."/>
            <person name="Albersmeier A."/>
            <person name="Kalinowski J."/>
            <person name="Ruckert C."/>
        </authorList>
    </citation>
    <scope>NUCLEOTIDE SEQUENCE</scope>
    <source>
        <strain evidence="1">JCM 18487</strain>
    </source>
</reference>
<dbReference type="EMBL" id="BMOY01000015">
    <property type="protein sequence ID" value="GGJ04306.1"/>
    <property type="molecule type" value="Genomic_DNA"/>
</dbReference>
<dbReference type="InterPro" id="IPR007536">
    <property type="entry name" value="16SrRNA_methylTrfase_J"/>
</dbReference>
<evidence type="ECO:0000313" key="1">
    <source>
        <dbReference type="EMBL" id="GGJ04306.1"/>
    </source>
</evidence>
<evidence type="ECO:0000313" key="2">
    <source>
        <dbReference type="Proteomes" id="UP000637695"/>
    </source>
</evidence>
<dbReference type="GO" id="GO:0008990">
    <property type="term" value="F:rRNA (guanine-N2-)-methyltransferase activity"/>
    <property type="evidence" value="ECO:0007669"/>
    <property type="project" value="InterPro"/>
</dbReference>
<dbReference type="PANTHER" id="PTHR36112">
    <property type="entry name" value="RIBOSOMAL RNA SMALL SUBUNIT METHYLTRANSFERASE J"/>
    <property type="match status" value="1"/>
</dbReference>
<dbReference type="RefSeq" id="WP_188881778.1">
    <property type="nucleotide sequence ID" value="NZ_BMOY01000015.1"/>
</dbReference>
<dbReference type="InterPro" id="IPR029063">
    <property type="entry name" value="SAM-dependent_MTases_sf"/>
</dbReference>